<dbReference type="CDD" id="cd16461">
    <property type="entry name" value="RING-H2_EL5-like"/>
    <property type="match status" value="1"/>
</dbReference>
<evidence type="ECO:0000313" key="8">
    <source>
        <dbReference type="EMBL" id="KAE9458714.1"/>
    </source>
</evidence>
<dbReference type="SUPFAM" id="SSF57850">
    <property type="entry name" value="RING/U-box"/>
    <property type="match status" value="1"/>
</dbReference>
<feature type="transmembrane region" description="Helical" evidence="5">
    <location>
        <begin position="28"/>
        <end position="49"/>
    </location>
</feature>
<comment type="caution">
    <text evidence="8">The sequence shown here is derived from an EMBL/GenBank/DDBJ whole genome shotgun (WGS) entry which is preliminary data.</text>
</comment>
<keyword evidence="9" id="KW-1185">Reference proteome</keyword>
<feature type="domain" description="RING-type" evidence="6">
    <location>
        <begin position="94"/>
        <end position="136"/>
    </location>
</feature>
<dbReference type="InterPro" id="IPR013083">
    <property type="entry name" value="Znf_RING/FYVE/PHD"/>
</dbReference>
<evidence type="ECO:0000313" key="7">
    <source>
        <dbReference type="EMBL" id="KAE9458712.1"/>
    </source>
</evidence>
<evidence type="ECO:0000256" key="4">
    <source>
        <dbReference type="PROSITE-ProRule" id="PRU00175"/>
    </source>
</evidence>
<dbReference type="Gene3D" id="3.30.40.10">
    <property type="entry name" value="Zinc/RING finger domain, C3HC4 (zinc finger)"/>
    <property type="match status" value="1"/>
</dbReference>
<dbReference type="AlphaFoldDB" id="A0A6A4LR98"/>
<keyword evidence="2 4" id="KW-0863">Zinc-finger</keyword>
<proteinExistence type="predicted"/>
<evidence type="ECO:0000256" key="2">
    <source>
        <dbReference type="ARBA" id="ARBA00022771"/>
    </source>
</evidence>
<name>A0A6A4LR98_9ERIC</name>
<dbReference type="PANTHER" id="PTHR45798:SF97">
    <property type="entry name" value="ALCOHOL-SENSITIVE RING FINGER PROTEIN 1"/>
    <property type="match status" value="1"/>
</dbReference>
<accession>A0A6A4LR98</accession>
<gene>
    <name evidence="7" type="ORF">C3L33_09394</name>
    <name evidence="8" type="ORF">C3L33_09396</name>
</gene>
<dbReference type="Pfam" id="PF13639">
    <property type="entry name" value="zf-RING_2"/>
    <property type="match status" value="1"/>
</dbReference>
<reference evidence="8 9" key="1">
    <citation type="journal article" date="2019" name="Genome Biol. Evol.">
        <title>The Rhododendron genome and chromosomal organization provide insight into shared whole-genome duplications across the heath family (Ericaceae).</title>
        <authorList>
            <person name="Soza V.L."/>
            <person name="Lindsley D."/>
            <person name="Waalkes A."/>
            <person name="Ramage E."/>
            <person name="Patwardhan R.P."/>
            <person name="Burton J.N."/>
            <person name="Adey A."/>
            <person name="Kumar A."/>
            <person name="Qiu R."/>
            <person name="Shendure J."/>
            <person name="Hall B."/>
        </authorList>
    </citation>
    <scope>NUCLEOTIDE SEQUENCE [LARGE SCALE GENOMIC DNA]</scope>
    <source>
        <strain evidence="8">RSF 1966-606</strain>
    </source>
</reference>
<keyword evidence="5" id="KW-1133">Transmembrane helix</keyword>
<dbReference type="Proteomes" id="UP000428333">
    <property type="component" value="Linkage Group LG05"/>
</dbReference>
<keyword evidence="5" id="KW-0472">Membrane</keyword>
<evidence type="ECO:0000256" key="5">
    <source>
        <dbReference type="SAM" id="Phobius"/>
    </source>
</evidence>
<dbReference type="SMART" id="SM00184">
    <property type="entry name" value="RING"/>
    <property type="match status" value="1"/>
</dbReference>
<evidence type="ECO:0000313" key="9">
    <source>
        <dbReference type="Proteomes" id="UP000428333"/>
    </source>
</evidence>
<dbReference type="OrthoDB" id="8062037at2759"/>
<evidence type="ECO:0000256" key="1">
    <source>
        <dbReference type="ARBA" id="ARBA00022723"/>
    </source>
</evidence>
<keyword evidence="3" id="KW-0862">Zinc</keyword>
<keyword evidence="1" id="KW-0479">Metal-binding</keyword>
<dbReference type="EMBL" id="QEFC01001239">
    <property type="protein sequence ID" value="KAE9458712.1"/>
    <property type="molecule type" value="Genomic_DNA"/>
</dbReference>
<dbReference type="InterPro" id="IPR001841">
    <property type="entry name" value="Znf_RING"/>
</dbReference>
<keyword evidence="5" id="KW-0812">Transmembrane</keyword>
<dbReference type="GO" id="GO:0008270">
    <property type="term" value="F:zinc ion binding"/>
    <property type="evidence" value="ECO:0007669"/>
    <property type="project" value="UniProtKB-KW"/>
</dbReference>
<feature type="non-terminal residue" evidence="8">
    <location>
        <position position="1"/>
    </location>
</feature>
<sequence>MNLRTIRILGDVNSSTTEQLNYNVNSDLVLILAALLCALLCVLGLVAVARCAWTRRISASPPPQQNKGLNKEVLKSLPKLAYTADDEAGKLSDCAICLTEFAVGDEIRVLPNCGHGFHVGCIDTWLGSHSSCPSCRQFLVAAPRCHKCGGSVAGAETPAAARLGQRREDNVIRFLP</sequence>
<dbReference type="InterPro" id="IPR052788">
    <property type="entry name" value="RING-type_E3_ligase_ATL"/>
</dbReference>
<dbReference type="PANTHER" id="PTHR45798">
    <property type="entry name" value="RING-H2 FINGER PROTEIN ATL61-RELATED-RELATED"/>
    <property type="match status" value="1"/>
</dbReference>
<protein>
    <recommendedName>
        <fullName evidence="6">RING-type domain-containing protein</fullName>
    </recommendedName>
</protein>
<evidence type="ECO:0000259" key="6">
    <source>
        <dbReference type="PROSITE" id="PS50089"/>
    </source>
</evidence>
<evidence type="ECO:0000256" key="3">
    <source>
        <dbReference type="ARBA" id="ARBA00022833"/>
    </source>
</evidence>
<dbReference type="PROSITE" id="PS50089">
    <property type="entry name" value="ZF_RING_2"/>
    <property type="match status" value="1"/>
</dbReference>
<dbReference type="EMBL" id="QEFC01001239">
    <property type="protein sequence ID" value="KAE9458714.1"/>
    <property type="molecule type" value="Genomic_DNA"/>
</dbReference>
<organism evidence="8 9">
    <name type="scientific">Rhododendron williamsianum</name>
    <dbReference type="NCBI Taxonomy" id="262921"/>
    <lineage>
        <taxon>Eukaryota</taxon>
        <taxon>Viridiplantae</taxon>
        <taxon>Streptophyta</taxon>
        <taxon>Embryophyta</taxon>
        <taxon>Tracheophyta</taxon>
        <taxon>Spermatophyta</taxon>
        <taxon>Magnoliopsida</taxon>
        <taxon>eudicotyledons</taxon>
        <taxon>Gunneridae</taxon>
        <taxon>Pentapetalae</taxon>
        <taxon>asterids</taxon>
        <taxon>Ericales</taxon>
        <taxon>Ericaceae</taxon>
        <taxon>Ericoideae</taxon>
        <taxon>Rhodoreae</taxon>
        <taxon>Rhododendron</taxon>
    </lineage>
</organism>